<name>A0A6A4PS00_LUPAL</name>
<accession>A0A6A4PS00</accession>
<proteinExistence type="predicted"/>
<reference evidence="2" key="1">
    <citation type="journal article" date="2020" name="Nat. Commun.">
        <title>Genome sequence of the cluster root forming white lupin.</title>
        <authorList>
            <person name="Hufnagel B."/>
            <person name="Marques A."/>
            <person name="Soriano A."/>
            <person name="Marques L."/>
            <person name="Divol F."/>
            <person name="Doumas P."/>
            <person name="Sallet E."/>
            <person name="Mancinotti D."/>
            <person name="Carrere S."/>
            <person name="Marande W."/>
            <person name="Arribat S."/>
            <person name="Keller J."/>
            <person name="Huneau C."/>
            <person name="Blein T."/>
            <person name="Aime D."/>
            <person name="Laguerre M."/>
            <person name="Taylor J."/>
            <person name="Schubert V."/>
            <person name="Nelson M."/>
            <person name="Geu-Flores F."/>
            <person name="Crespi M."/>
            <person name="Gallardo-Guerrero K."/>
            <person name="Delaux P.-M."/>
            <person name="Salse J."/>
            <person name="Berges H."/>
            <person name="Guyot R."/>
            <person name="Gouzy J."/>
            <person name="Peret B."/>
        </authorList>
    </citation>
    <scope>NUCLEOTIDE SEQUENCE [LARGE SCALE GENOMIC DNA]</scope>
    <source>
        <strain evidence="2">cv. Amiga</strain>
    </source>
</reference>
<dbReference type="EMBL" id="WOCE01000011">
    <property type="protein sequence ID" value="KAE9604066.1"/>
    <property type="molecule type" value="Genomic_DNA"/>
</dbReference>
<evidence type="ECO:0000313" key="2">
    <source>
        <dbReference type="Proteomes" id="UP000447434"/>
    </source>
</evidence>
<protein>
    <submittedName>
        <fullName evidence="1">Uncharacterized protein</fullName>
    </submittedName>
</protein>
<dbReference type="Proteomes" id="UP000447434">
    <property type="component" value="Chromosome 11"/>
</dbReference>
<gene>
    <name evidence="1" type="ORF">Lalb_Chr11g0067401</name>
</gene>
<keyword evidence="2" id="KW-1185">Reference proteome</keyword>
<evidence type="ECO:0000313" key="1">
    <source>
        <dbReference type="EMBL" id="KAE9604066.1"/>
    </source>
</evidence>
<comment type="caution">
    <text evidence="1">The sequence shown here is derived from an EMBL/GenBank/DDBJ whole genome shotgun (WGS) entry which is preliminary data.</text>
</comment>
<organism evidence="1 2">
    <name type="scientific">Lupinus albus</name>
    <name type="common">White lupine</name>
    <name type="synonym">Lupinus termis</name>
    <dbReference type="NCBI Taxonomy" id="3870"/>
    <lineage>
        <taxon>Eukaryota</taxon>
        <taxon>Viridiplantae</taxon>
        <taxon>Streptophyta</taxon>
        <taxon>Embryophyta</taxon>
        <taxon>Tracheophyta</taxon>
        <taxon>Spermatophyta</taxon>
        <taxon>Magnoliopsida</taxon>
        <taxon>eudicotyledons</taxon>
        <taxon>Gunneridae</taxon>
        <taxon>Pentapetalae</taxon>
        <taxon>rosids</taxon>
        <taxon>fabids</taxon>
        <taxon>Fabales</taxon>
        <taxon>Fabaceae</taxon>
        <taxon>Papilionoideae</taxon>
        <taxon>50 kb inversion clade</taxon>
        <taxon>genistoids sensu lato</taxon>
        <taxon>core genistoids</taxon>
        <taxon>Genisteae</taxon>
        <taxon>Lupinus</taxon>
    </lineage>
</organism>
<dbReference type="AlphaFoldDB" id="A0A6A4PS00"/>
<sequence length="83" mass="9553">MVSREKVSLGLSDWGFGVSDFFILSRKDSRSGLSLSGKPFFARRRSSQLFGTVDFFFCISWYKKSRVLMPSMKKVAEKLRVCE</sequence>